<dbReference type="GeneID" id="77135818"/>
<reference evidence="2 3" key="1">
    <citation type="submission" date="2009-02" db="EMBL/GenBank/DDBJ databases">
        <title>The Genome Sequence of Oxalobacter formigenes OXCC13.</title>
        <authorList>
            <consortium name="The Broad Institute Genome Sequencing Platform"/>
            <person name="Ward D."/>
            <person name="Young S.K."/>
            <person name="Kodira C.D."/>
            <person name="Zeng Q."/>
            <person name="Koehrsen M."/>
            <person name="Alvarado L."/>
            <person name="Berlin A."/>
            <person name="Borenstein D."/>
            <person name="Chen Z."/>
            <person name="Engels R."/>
            <person name="Freedman E."/>
            <person name="Gellesch M."/>
            <person name="Goldberg J."/>
            <person name="Griggs A."/>
            <person name="Gujja S."/>
            <person name="Heiman D."/>
            <person name="Hepburn T."/>
            <person name="Howarth C."/>
            <person name="Jen D."/>
            <person name="Larson L."/>
            <person name="Lewis B."/>
            <person name="Mehta T."/>
            <person name="Park D."/>
            <person name="Pearson M."/>
            <person name="Roberts A."/>
            <person name="Saif S."/>
            <person name="Shea T."/>
            <person name="Shenoy N."/>
            <person name="Sisk P."/>
            <person name="Stolte C."/>
            <person name="Sykes S."/>
            <person name="Walk T."/>
            <person name="White J."/>
            <person name="Yandava C."/>
            <person name="Allison M.J."/>
            <person name="Lander E."/>
            <person name="Nusbaum C."/>
            <person name="Galagan J."/>
            <person name="Birren B."/>
        </authorList>
    </citation>
    <scope>NUCLEOTIDE SEQUENCE [LARGE SCALE GENOMIC DNA]</scope>
    <source>
        <strain evidence="2 3">OXCC13</strain>
    </source>
</reference>
<dbReference type="RefSeq" id="WP_005879604.1">
    <property type="nucleotide sequence ID" value="NZ_CP019430.1"/>
</dbReference>
<dbReference type="OrthoDB" id="5654021at2"/>
<organism evidence="2 3">
    <name type="scientific">Oxalobacter formigenes OXCC13</name>
    <dbReference type="NCBI Taxonomy" id="556269"/>
    <lineage>
        <taxon>Bacteria</taxon>
        <taxon>Pseudomonadati</taxon>
        <taxon>Pseudomonadota</taxon>
        <taxon>Betaproteobacteria</taxon>
        <taxon>Burkholderiales</taxon>
        <taxon>Oxalobacteraceae</taxon>
        <taxon>Oxalobacter</taxon>
    </lineage>
</organism>
<protein>
    <submittedName>
        <fullName evidence="2">Nodulation efficiency protein D</fullName>
    </submittedName>
</protein>
<dbReference type="EMBL" id="GG658170">
    <property type="protein sequence ID" value="EEO29256.1"/>
    <property type="molecule type" value="Genomic_DNA"/>
</dbReference>
<evidence type="ECO:0000256" key="1">
    <source>
        <dbReference type="SAM" id="Phobius"/>
    </source>
</evidence>
<keyword evidence="1" id="KW-0812">Transmembrane</keyword>
<keyword evidence="3" id="KW-1185">Reference proteome</keyword>
<gene>
    <name evidence="2" type="ORF">OFBG_00284</name>
</gene>
<evidence type="ECO:0000313" key="3">
    <source>
        <dbReference type="Proteomes" id="UP000005089"/>
    </source>
</evidence>
<keyword evidence="1" id="KW-0472">Membrane</keyword>
<feature type="transmembrane region" description="Helical" evidence="1">
    <location>
        <begin position="46"/>
        <end position="64"/>
    </location>
</feature>
<dbReference type="AlphaFoldDB" id="C3X7T0"/>
<accession>C3X7T0</accession>
<evidence type="ECO:0000313" key="2">
    <source>
        <dbReference type="EMBL" id="EEO29256.1"/>
    </source>
</evidence>
<dbReference type="STRING" id="847.BRW83_1993"/>
<sequence>MSIWMIWLAVAGILVAIEIFSGTFYLLMIAIGLAAGGLAAMAGAHVSVQFIVAGVVGLLVTLILRKSRLFRKPHPQRNPAVYLDIGQTLDVGKWEKPDDGNYRARVNYRGALWDVELLPEAEPKAGQFVIREIRGAVLLVDNCHE</sequence>
<dbReference type="HOGENOM" id="CLU_116732_0_0_4"/>
<proteinExistence type="predicted"/>
<dbReference type="Proteomes" id="UP000005089">
    <property type="component" value="Unassembled WGS sequence"/>
</dbReference>
<dbReference type="eggNOG" id="COG1585">
    <property type="taxonomic scope" value="Bacteria"/>
</dbReference>
<feature type="transmembrane region" description="Helical" evidence="1">
    <location>
        <begin position="7"/>
        <end position="40"/>
    </location>
</feature>
<name>C3X7T0_OXAFO</name>
<keyword evidence="1" id="KW-1133">Transmembrane helix</keyword>